<evidence type="ECO:0000313" key="1">
    <source>
        <dbReference type="EMBL" id="CAE6418187.1"/>
    </source>
</evidence>
<gene>
    <name evidence="1" type="ORF">RDB_LOCUS80975</name>
</gene>
<dbReference type="Proteomes" id="UP000663846">
    <property type="component" value="Unassembled WGS sequence"/>
</dbReference>
<sequence length="428" mass="47676">MLFEKLRDQLPAGSAQNYAAMLVLNHLESYSKKCGLQMEDRDRLAIASLSLEFLYMAWYNDVGLELSERQLESWPLHVWKNSSNLGINLRSLVKHPNLRLIHGRLRDVRTLLSFGAVVNRYYELIQLQDGGLDAFVRTYQPAEPHVWNSSLPSSAFTGPLRPGTYATNSSTGAGNCAWNWLPWGSEKSSKMPLLKPLEVPGSIPSPPAEVIPLYVSEKAVHFHLVTRQANSSSSSVIPSRDSGTISSSATNESIATTQISALERLESYLSVLGTPQCEPVRLQPVSKPRLLSLKEAEETAQVRTLQEPIRKPIQLPLAPLTTTTQMGLPGIPNITPIRPLRWMTREELKSRSVTRKPVGYRLEVLKGNKKLPKLRFDLPKTAISNATNSRVIIVDAGGSEDQLPEASPLNIVKKDLEKRLLRLRRGGR</sequence>
<dbReference type="AlphaFoldDB" id="A0A8H3AEW7"/>
<accession>A0A8H3AEW7</accession>
<proteinExistence type="predicted"/>
<dbReference type="EMBL" id="CAJMWS010000319">
    <property type="protein sequence ID" value="CAE6418187.1"/>
    <property type="molecule type" value="Genomic_DNA"/>
</dbReference>
<comment type="caution">
    <text evidence="1">The sequence shown here is derived from an EMBL/GenBank/DDBJ whole genome shotgun (WGS) entry which is preliminary data.</text>
</comment>
<organism evidence="1 2">
    <name type="scientific">Rhizoctonia solani</name>
    <dbReference type="NCBI Taxonomy" id="456999"/>
    <lineage>
        <taxon>Eukaryota</taxon>
        <taxon>Fungi</taxon>
        <taxon>Dikarya</taxon>
        <taxon>Basidiomycota</taxon>
        <taxon>Agaricomycotina</taxon>
        <taxon>Agaricomycetes</taxon>
        <taxon>Cantharellales</taxon>
        <taxon>Ceratobasidiaceae</taxon>
        <taxon>Rhizoctonia</taxon>
    </lineage>
</organism>
<name>A0A8H3AEW7_9AGAM</name>
<evidence type="ECO:0000313" key="2">
    <source>
        <dbReference type="Proteomes" id="UP000663846"/>
    </source>
</evidence>
<protein>
    <submittedName>
        <fullName evidence="1">Uncharacterized protein</fullName>
    </submittedName>
</protein>
<reference evidence="1" key="1">
    <citation type="submission" date="2021-01" db="EMBL/GenBank/DDBJ databases">
        <authorList>
            <person name="Kaushik A."/>
        </authorList>
    </citation>
    <scope>NUCLEOTIDE SEQUENCE</scope>
    <source>
        <strain evidence="1">AG1-1C</strain>
    </source>
</reference>